<dbReference type="Pfam" id="PF05721">
    <property type="entry name" value="PhyH"/>
    <property type="match status" value="1"/>
</dbReference>
<dbReference type="RefSeq" id="WP_379898857.1">
    <property type="nucleotide sequence ID" value="NZ_JBHRTR010000015.1"/>
</dbReference>
<sequence length="292" mass="32016">MMKKDAVDGHLARLREDGFTVLRDAVAPDAVAALIDALDRIQRDHGLGPARTGFEGRNTVRINNLLTYDPAFWQVPLHADVLAVAEAVLDPELLLSSYCSLVVGPGQAAQPLHADTQLLPLPRPHMPITLNAIWALSDFTEETGATRIVPGSHRLDRAPDYGRDYDTVAATMPAGSIMLFDSALWHGAGSNNSDRRRYAFSCAYCWGWMRQQENLQLGIPREVAVTFPRRLQELCGYSVYKGQFGHIDNHDPIELLGRERGKRMVWEASDAKAAHAASAAAGDEAGNTALHN</sequence>
<dbReference type="EMBL" id="JBHRTR010000015">
    <property type="protein sequence ID" value="MFC3226735.1"/>
    <property type="molecule type" value="Genomic_DNA"/>
</dbReference>
<protein>
    <submittedName>
        <fullName evidence="2">Phytanoyl-CoA dioxygenase family protein</fullName>
    </submittedName>
</protein>
<evidence type="ECO:0000313" key="2">
    <source>
        <dbReference type="EMBL" id="MFC3226735.1"/>
    </source>
</evidence>
<organism evidence="2 3">
    <name type="scientific">Marinibaculum pumilum</name>
    <dbReference type="NCBI Taxonomy" id="1766165"/>
    <lineage>
        <taxon>Bacteria</taxon>
        <taxon>Pseudomonadati</taxon>
        <taxon>Pseudomonadota</taxon>
        <taxon>Alphaproteobacteria</taxon>
        <taxon>Rhodospirillales</taxon>
        <taxon>Rhodospirillaceae</taxon>
        <taxon>Marinibaculum</taxon>
    </lineage>
</organism>
<evidence type="ECO:0000256" key="1">
    <source>
        <dbReference type="ARBA" id="ARBA00001954"/>
    </source>
</evidence>
<comment type="cofactor">
    <cofactor evidence="1">
        <name>Fe(2+)</name>
        <dbReference type="ChEBI" id="CHEBI:29033"/>
    </cofactor>
</comment>
<comment type="caution">
    <text evidence="2">The sequence shown here is derived from an EMBL/GenBank/DDBJ whole genome shotgun (WGS) entry which is preliminary data.</text>
</comment>
<reference evidence="3" key="1">
    <citation type="journal article" date="2019" name="Int. J. Syst. Evol. Microbiol.">
        <title>The Global Catalogue of Microorganisms (GCM) 10K type strain sequencing project: providing services to taxonomists for standard genome sequencing and annotation.</title>
        <authorList>
            <consortium name="The Broad Institute Genomics Platform"/>
            <consortium name="The Broad Institute Genome Sequencing Center for Infectious Disease"/>
            <person name="Wu L."/>
            <person name="Ma J."/>
        </authorList>
    </citation>
    <scope>NUCLEOTIDE SEQUENCE [LARGE SCALE GENOMIC DNA]</scope>
    <source>
        <strain evidence="3">KCTC 42964</strain>
    </source>
</reference>
<proteinExistence type="predicted"/>
<name>A0ABV7KWJ7_9PROT</name>
<keyword evidence="3" id="KW-1185">Reference proteome</keyword>
<dbReference type="PANTHER" id="PTHR20883">
    <property type="entry name" value="PHYTANOYL-COA DIOXYGENASE DOMAIN CONTAINING 1"/>
    <property type="match status" value="1"/>
</dbReference>
<dbReference type="SUPFAM" id="SSF51197">
    <property type="entry name" value="Clavaminate synthase-like"/>
    <property type="match status" value="1"/>
</dbReference>
<keyword evidence="2" id="KW-0560">Oxidoreductase</keyword>
<dbReference type="Gene3D" id="2.60.120.620">
    <property type="entry name" value="q2cbj1_9rhob like domain"/>
    <property type="match status" value="1"/>
</dbReference>
<dbReference type="PANTHER" id="PTHR20883:SF48">
    <property type="entry name" value="ECTOINE DIOXYGENASE"/>
    <property type="match status" value="1"/>
</dbReference>
<dbReference type="GO" id="GO:0051213">
    <property type="term" value="F:dioxygenase activity"/>
    <property type="evidence" value="ECO:0007669"/>
    <property type="project" value="UniProtKB-KW"/>
</dbReference>
<dbReference type="InterPro" id="IPR008775">
    <property type="entry name" value="Phytyl_CoA_dOase-like"/>
</dbReference>
<dbReference type="Proteomes" id="UP001595528">
    <property type="component" value="Unassembled WGS sequence"/>
</dbReference>
<accession>A0ABV7KWJ7</accession>
<evidence type="ECO:0000313" key="3">
    <source>
        <dbReference type="Proteomes" id="UP001595528"/>
    </source>
</evidence>
<gene>
    <name evidence="2" type="ORF">ACFOGJ_05805</name>
</gene>
<keyword evidence="2" id="KW-0223">Dioxygenase</keyword>